<dbReference type="Gene3D" id="3.90.1150.10">
    <property type="entry name" value="Aspartate Aminotransferase, domain 1"/>
    <property type="match status" value="1"/>
</dbReference>
<dbReference type="InterPro" id="IPR015422">
    <property type="entry name" value="PyrdxlP-dep_Trfase_small"/>
</dbReference>
<accession>A0A645GKR6</accession>
<gene>
    <name evidence="1" type="ORF">SDC9_173874</name>
</gene>
<name>A0A645GKR6_9ZZZZ</name>
<sequence length="166" mass="19425">MRGYELKADYIEGNSIEKSEFLDIFSKAEALLEQDYIDYAADEKSISEAATLFQSVSIRRRNAEFLLQGLNSLHIVEAIFPKLETYDVPLFIPILVKNNKRDALRKYLIENTVYCPVHWPLSPLHFITAEEQQIYSSELSLICDQRYGEEEMNRQLELLRSFESRH</sequence>
<comment type="caution">
    <text evidence="1">The sequence shown here is derived from an EMBL/GenBank/DDBJ whole genome shotgun (WGS) entry which is preliminary data.</text>
</comment>
<reference evidence="1" key="1">
    <citation type="submission" date="2019-08" db="EMBL/GenBank/DDBJ databases">
        <authorList>
            <person name="Kucharzyk K."/>
            <person name="Murdoch R.W."/>
            <person name="Higgins S."/>
            <person name="Loffler F."/>
        </authorList>
    </citation>
    <scope>NUCLEOTIDE SEQUENCE</scope>
</reference>
<dbReference type="EMBL" id="VSSQ01075982">
    <property type="protein sequence ID" value="MPN26449.1"/>
    <property type="molecule type" value="Genomic_DNA"/>
</dbReference>
<dbReference type="AlphaFoldDB" id="A0A645GKR6"/>
<dbReference type="SUPFAM" id="SSF53383">
    <property type="entry name" value="PLP-dependent transferases"/>
    <property type="match status" value="1"/>
</dbReference>
<organism evidence="1">
    <name type="scientific">bioreactor metagenome</name>
    <dbReference type="NCBI Taxonomy" id="1076179"/>
    <lineage>
        <taxon>unclassified sequences</taxon>
        <taxon>metagenomes</taxon>
        <taxon>ecological metagenomes</taxon>
    </lineage>
</organism>
<dbReference type="InterPro" id="IPR015424">
    <property type="entry name" value="PyrdxlP-dep_Trfase"/>
</dbReference>
<proteinExistence type="predicted"/>
<evidence type="ECO:0000313" key="1">
    <source>
        <dbReference type="EMBL" id="MPN26449.1"/>
    </source>
</evidence>
<protein>
    <submittedName>
        <fullName evidence="1">Uncharacterized protein</fullName>
    </submittedName>
</protein>